<feature type="transmembrane region" description="Helical" evidence="8">
    <location>
        <begin position="289"/>
        <end position="309"/>
    </location>
</feature>
<keyword evidence="4" id="KW-1003">Cell membrane</keyword>
<dbReference type="GO" id="GO:0000287">
    <property type="term" value="F:magnesium ion binding"/>
    <property type="evidence" value="ECO:0007669"/>
    <property type="project" value="TreeGrafter"/>
</dbReference>
<dbReference type="PANTHER" id="PTHR46494">
    <property type="entry name" value="CORA FAMILY METAL ION TRANSPORTER (EUROFUNG)"/>
    <property type="match status" value="1"/>
</dbReference>
<comment type="caution">
    <text evidence="9">The sequence shown here is derived from an EMBL/GenBank/DDBJ whole genome shotgun (WGS) entry which is preliminary data.</text>
</comment>
<accession>A0A2M6W5L3</accession>
<dbReference type="Proteomes" id="UP000231426">
    <property type="component" value="Unassembled WGS sequence"/>
</dbReference>
<dbReference type="EMBL" id="PFBV01000005">
    <property type="protein sequence ID" value="PIT88088.1"/>
    <property type="molecule type" value="Genomic_DNA"/>
</dbReference>
<gene>
    <name evidence="9" type="ORF">COU29_03685</name>
</gene>
<feature type="transmembrane region" description="Helical" evidence="8">
    <location>
        <begin position="257"/>
        <end position="277"/>
    </location>
</feature>
<evidence type="ECO:0000256" key="3">
    <source>
        <dbReference type="ARBA" id="ARBA00022448"/>
    </source>
</evidence>
<name>A0A2M6W5L3_9BACT</name>
<evidence type="ECO:0000256" key="5">
    <source>
        <dbReference type="ARBA" id="ARBA00022692"/>
    </source>
</evidence>
<dbReference type="SUPFAM" id="SSF144083">
    <property type="entry name" value="Magnesium transport protein CorA, transmembrane region"/>
    <property type="match status" value="1"/>
</dbReference>
<comment type="subcellular location">
    <subcellularLocation>
        <location evidence="1">Cell membrane</location>
        <topology evidence="1">Multi-pass membrane protein</topology>
    </subcellularLocation>
</comment>
<keyword evidence="6 8" id="KW-1133">Transmembrane helix</keyword>
<dbReference type="InterPro" id="IPR002523">
    <property type="entry name" value="MgTranspt_CorA/ZnTranspt_ZntB"/>
</dbReference>
<protein>
    <recommendedName>
        <fullName evidence="11">Magnesium transporter CorA</fullName>
    </recommendedName>
</protein>
<keyword evidence="3" id="KW-0813">Transport</keyword>
<dbReference type="InterPro" id="IPR045863">
    <property type="entry name" value="CorA_TM1_TM2"/>
</dbReference>
<dbReference type="GO" id="GO:0050897">
    <property type="term" value="F:cobalt ion binding"/>
    <property type="evidence" value="ECO:0007669"/>
    <property type="project" value="TreeGrafter"/>
</dbReference>
<evidence type="ECO:0000256" key="1">
    <source>
        <dbReference type="ARBA" id="ARBA00004651"/>
    </source>
</evidence>
<dbReference type="Pfam" id="PF01544">
    <property type="entry name" value="CorA"/>
    <property type="match status" value="1"/>
</dbReference>
<dbReference type="CDD" id="cd12822">
    <property type="entry name" value="TmCorA-like"/>
    <property type="match status" value="1"/>
</dbReference>
<keyword evidence="7 8" id="KW-0472">Membrane</keyword>
<reference evidence="10" key="1">
    <citation type="submission" date="2017-09" db="EMBL/GenBank/DDBJ databases">
        <title>Depth-based differentiation of microbial function through sediment-hosted aquifers and enrichment of novel symbionts in the deep terrestrial subsurface.</title>
        <authorList>
            <person name="Probst A.J."/>
            <person name="Ladd B."/>
            <person name="Jarett J.K."/>
            <person name="Geller-Mcgrath D.E."/>
            <person name="Sieber C.M.K."/>
            <person name="Emerson J.B."/>
            <person name="Anantharaman K."/>
            <person name="Thomas B.C."/>
            <person name="Malmstrom R."/>
            <person name="Stieglmeier M."/>
            <person name="Klingl A."/>
            <person name="Woyke T."/>
            <person name="Ryan C.M."/>
            <person name="Banfield J.F."/>
        </authorList>
    </citation>
    <scope>NUCLEOTIDE SEQUENCE [LARGE SCALE GENOMIC DNA]</scope>
</reference>
<evidence type="ECO:0000256" key="8">
    <source>
        <dbReference type="SAM" id="Phobius"/>
    </source>
</evidence>
<sequence>MKNNKYIQEIETKGIKWINVSKQSEPELNYLQKQFDLDELDIKESLPPFQRAKIAKRPDYYFMVLHFPIFDRVSRRLLFTEVDFFLSHNYLITVHDGKLIALEQFFNQCKKYPQMSNEYFTGSAVHILFELLNRMLEAIFPILLHVNDDITLVDKKLFTHISGQEMAEEVLRLKTNVVTFRRTMQGHRTVMERLILYSGMFNDKNLDLQAQQHYINSLREFTSEIWHMLENQRESINALHETNESIISLRTNQVMKILTIISVITFPLSLLAAIFAIDAPGRPFVDWPYGFWIICGLMVLGATFMISLFKKKKWL</sequence>
<dbReference type="SUPFAM" id="SSF143865">
    <property type="entry name" value="CorA soluble domain-like"/>
    <property type="match status" value="1"/>
</dbReference>
<dbReference type="Gene3D" id="1.20.58.340">
    <property type="entry name" value="Magnesium transport protein CorA, transmembrane region"/>
    <property type="match status" value="2"/>
</dbReference>
<dbReference type="GO" id="GO:0015095">
    <property type="term" value="F:magnesium ion transmembrane transporter activity"/>
    <property type="evidence" value="ECO:0007669"/>
    <property type="project" value="TreeGrafter"/>
</dbReference>
<evidence type="ECO:0000256" key="6">
    <source>
        <dbReference type="ARBA" id="ARBA00022989"/>
    </source>
</evidence>
<dbReference type="PANTHER" id="PTHR46494:SF1">
    <property type="entry name" value="CORA FAMILY METAL ION TRANSPORTER (EUROFUNG)"/>
    <property type="match status" value="1"/>
</dbReference>
<dbReference type="InterPro" id="IPR045861">
    <property type="entry name" value="CorA_cytoplasmic_dom"/>
</dbReference>
<proteinExistence type="inferred from homology"/>
<evidence type="ECO:0000256" key="4">
    <source>
        <dbReference type="ARBA" id="ARBA00022475"/>
    </source>
</evidence>
<evidence type="ECO:0000256" key="7">
    <source>
        <dbReference type="ARBA" id="ARBA00023136"/>
    </source>
</evidence>
<keyword evidence="5 8" id="KW-0812">Transmembrane</keyword>
<evidence type="ECO:0000313" key="10">
    <source>
        <dbReference type="Proteomes" id="UP000231426"/>
    </source>
</evidence>
<dbReference type="GO" id="GO:0005886">
    <property type="term" value="C:plasma membrane"/>
    <property type="evidence" value="ECO:0007669"/>
    <property type="project" value="UniProtKB-SubCell"/>
</dbReference>
<dbReference type="Gene3D" id="3.30.460.20">
    <property type="entry name" value="CorA soluble domain-like"/>
    <property type="match status" value="1"/>
</dbReference>
<organism evidence="9 10">
    <name type="scientific">Candidatus Magasanikbacteria bacterium CG10_big_fil_rev_8_21_14_0_10_36_32</name>
    <dbReference type="NCBI Taxonomy" id="1974646"/>
    <lineage>
        <taxon>Bacteria</taxon>
        <taxon>Candidatus Magasanikiibacteriota</taxon>
    </lineage>
</organism>
<comment type="similarity">
    <text evidence="2">Belongs to the CorA metal ion transporter (MIT) (TC 1.A.35) family.</text>
</comment>
<evidence type="ECO:0008006" key="11">
    <source>
        <dbReference type="Google" id="ProtNLM"/>
    </source>
</evidence>
<dbReference type="AlphaFoldDB" id="A0A2M6W5L3"/>
<dbReference type="GO" id="GO:0015087">
    <property type="term" value="F:cobalt ion transmembrane transporter activity"/>
    <property type="evidence" value="ECO:0007669"/>
    <property type="project" value="TreeGrafter"/>
</dbReference>
<evidence type="ECO:0000256" key="2">
    <source>
        <dbReference type="ARBA" id="ARBA00009765"/>
    </source>
</evidence>
<evidence type="ECO:0000313" key="9">
    <source>
        <dbReference type="EMBL" id="PIT88088.1"/>
    </source>
</evidence>